<proteinExistence type="predicted"/>
<reference evidence="1 2" key="1">
    <citation type="submission" date="2019-12" db="EMBL/GenBank/DDBJ databases">
        <title>Genome sequencing and assembly of endphytes of Porphyra tenera.</title>
        <authorList>
            <person name="Park J.M."/>
            <person name="Shin R."/>
            <person name="Jo S.H."/>
        </authorList>
    </citation>
    <scope>NUCLEOTIDE SEQUENCE [LARGE SCALE GENOMIC DNA]</scope>
    <source>
        <strain evidence="1 2">GPM3</strain>
    </source>
</reference>
<organism evidence="1 2">
    <name type="scientific">Vreelandella titanicae</name>
    <dbReference type="NCBI Taxonomy" id="664683"/>
    <lineage>
        <taxon>Bacteria</taxon>
        <taxon>Pseudomonadati</taxon>
        <taxon>Pseudomonadota</taxon>
        <taxon>Gammaproteobacteria</taxon>
        <taxon>Oceanospirillales</taxon>
        <taxon>Halomonadaceae</taxon>
        <taxon>Vreelandella</taxon>
    </lineage>
</organism>
<dbReference type="Proteomes" id="UP000509761">
    <property type="component" value="Chromosome"/>
</dbReference>
<accession>A0AAP9SYM1</accession>
<protein>
    <submittedName>
        <fullName evidence="1">Uncharacterized protein</fullName>
    </submittedName>
</protein>
<dbReference type="EMBL" id="CP054580">
    <property type="protein sequence ID" value="QKS22722.1"/>
    <property type="molecule type" value="Genomic_DNA"/>
</dbReference>
<sequence>MSLRKEPTHMSLRGAQRRGNLDLRWQVTPRLLHCARNDKTSKIAVLEGCTRSR</sequence>
<keyword evidence="2" id="KW-1185">Reference proteome</keyword>
<gene>
    <name evidence="1" type="ORF">FX987_00473</name>
</gene>
<evidence type="ECO:0000313" key="2">
    <source>
        <dbReference type="Proteomes" id="UP000509761"/>
    </source>
</evidence>
<dbReference type="AlphaFoldDB" id="A0AAP9SYM1"/>
<name>A0AAP9SYM1_9GAMM</name>
<evidence type="ECO:0000313" key="1">
    <source>
        <dbReference type="EMBL" id="QKS22722.1"/>
    </source>
</evidence>